<keyword evidence="1" id="KW-0812">Transmembrane</keyword>
<dbReference type="InterPro" id="IPR032675">
    <property type="entry name" value="LRR_dom_sf"/>
</dbReference>
<keyword evidence="1" id="KW-0472">Membrane</keyword>
<dbReference type="Gene3D" id="3.80.10.10">
    <property type="entry name" value="Ribonuclease Inhibitor"/>
    <property type="match status" value="1"/>
</dbReference>
<comment type="caution">
    <text evidence="2">The sequence shown here is derived from an EMBL/GenBank/DDBJ whole genome shotgun (WGS) entry which is preliminary data.</text>
</comment>
<gene>
    <name evidence="2" type="ORF">SDC9_161098</name>
</gene>
<dbReference type="EMBL" id="VSSQ01060321">
    <property type="protein sequence ID" value="MPN13772.1"/>
    <property type="molecule type" value="Genomic_DNA"/>
</dbReference>
<protein>
    <submittedName>
        <fullName evidence="2">Uncharacterized protein</fullName>
    </submittedName>
</protein>
<accession>A0A645FJR2</accession>
<evidence type="ECO:0000256" key="1">
    <source>
        <dbReference type="SAM" id="Phobius"/>
    </source>
</evidence>
<keyword evidence="1" id="KW-1133">Transmembrane helix</keyword>
<name>A0A645FJR2_9ZZZZ</name>
<proteinExistence type="predicted"/>
<feature type="transmembrane region" description="Helical" evidence="1">
    <location>
        <begin position="148"/>
        <end position="169"/>
    </location>
</feature>
<sequence length="172" mass="18288">MPEGFAISFYSLNECASLESVTLSDRTVLFYETFEECPSLTSVTIKGTTDSAVVDYGAILSNLPEVTSVTVDSPAAVDLSVIAGTSSVTKIVFTSTSANAVAEGLTFKDVSGGTITVSSELAGKTFVVDADDRTVWNQYVEPEKEYDILLYSGIAVVVIVIIGAAVFLYRRP</sequence>
<reference evidence="2" key="1">
    <citation type="submission" date="2019-08" db="EMBL/GenBank/DDBJ databases">
        <authorList>
            <person name="Kucharzyk K."/>
            <person name="Murdoch R.W."/>
            <person name="Higgins S."/>
            <person name="Loffler F."/>
        </authorList>
    </citation>
    <scope>NUCLEOTIDE SEQUENCE</scope>
</reference>
<dbReference type="AlphaFoldDB" id="A0A645FJR2"/>
<organism evidence="2">
    <name type="scientific">bioreactor metagenome</name>
    <dbReference type="NCBI Taxonomy" id="1076179"/>
    <lineage>
        <taxon>unclassified sequences</taxon>
        <taxon>metagenomes</taxon>
        <taxon>ecological metagenomes</taxon>
    </lineage>
</organism>
<evidence type="ECO:0000313" key="2">
    <source>
        <dbReference type="EMBL" id="MPN13772.1"/>
    </source>
</evidence>